<dbReference type="OrthoDB" id="10038290at2759"/>
<accession>A0A9P0D1X0</accession>
<organism evidence="2 3">
    <name type="scientific">Psylliodes chrysocephalus</name>
    <dbReference type="NCBI Taxonomy" id="3402493"/>
    <lineage>
        <taxon>Eukaryota</taxon>
        <taxon>Metazoa</taxon>
        <taxon>Ecdysozoa</taxon>
        <taxon>Arthropoda</taxon>
        <taxon>Hexapoda</taxon>
        <taxon>Insecta</taxon>
        <taxon>Pterygota</taxon>
        <taxon>Neoptera</taxon>
        <taxon>Endopterygota</taxon>
        <taxon>Coleoptera</taxon>
        <taxon>Polyphaga</taxon>
        <taxon>Cucujiformia</taxon>
        <taxon>Chrysomeloidea</taxon>
        <taxon>Chrysomelidae</taxon>
        <taxon>Galerucinae</taxon>
        <taxon>Alticini</taxon>
        <taxon>Psylliodes</taxon>
    </lineage>
</organism>
<name>A0A9P0D1X0_9CUCU</name>
<feature type="chain" id="PRO_5040133035" evidence="1">
    <location>
        <begin position="25"/>
        <end position="75"/>
    </location>
</feature>
<evidence type="ECO:0000256" key="1">
    <source>
        <dbReference type="SAM" id="SignalP"/>
    </source>
</evidence>
<sequence>MKIAVFGFLFIVILFASSSPVAYGDNGFVCDNVLGDLQNGPSKLNDAYCASRCILNGNQGQWCDQNKRFTGFIRY</sequence>
<reference evidence="2" key="1">
    <citation type="submission" date="2022-01" db="EMBL/GenBank/DDBJ databases">
        <authorList>
            <person name="King R."/>
        </authorList>
    </citation>
    <scope>NUCLEOTIDE SEQUENCE</scope>
</reference>
<proteinExistence type="predicted"/>
<gene>
    <name evidence="2" type="ORF">PSYICH_LOCUS8698</name>
</gene>
<evidence type="ECO:0000313" key="2">
    <source>
        <dbReference type="EMBL" id="CAH1108356.1"/>
    </source>
</evidence>
<protein>
    <submittedName>
        <fullName evidence="2">Uncharacterized protein</fullName>
    </submittedName>
</protein>
<dbReference type="EMBL" id="OV651815">
    <property type="protein sequence ID" value="CAH1108356.1"/>
    <property type="molecule type" value="Genomic_DNA"/>
</dbReference>
<keyword evidence="3" id="KW-1185">Reference proteome</keyword>
<feature type="signal peptide" evidence="1">
    <location>
        <begin position="1"/>
        <end position="24"/>
    </location>
</feature>
<keyword evidence="1" id="KW-0732">Signal</keyword>
<evidence type="ECO:0000313" key="3">
    <source>
        <dbReference type="Proteomes" id="UP001153636"/>
    </source>
</evidence>
<dbReference type="AlphaFoldDB" id="A0A9P0D1X0"/>
<dbReference type="Proteomes" id="UP001153636">
    <property type="component" value="Chromosome 3"/>
</dbReference>